<keyword evidence="2 10" id="KW-0132">Cell division</keyword>
<dbReference type="PANTHER" id="PTHR21015:SF22">
    <property type="entry name" value="GLYCOSYLTRANSFERASE"/>
    <property type="match status" value="1"/>
</dbReference>
<protein>
    <recommendedName>
        <fullName evidence="10">UDP-N-acetylglucosamine--N-acetylmuramyl-(pentapeptide) pyrophosphoryl-undecaprenol N-acetylglucosamine transferase</fullName>
        <ecNumber evidence="10">2.4.1.227</ecNumber>
    </recommendedName>
    <alternativeName>
        <fullName evidence="10">Undecaprenyl-PP-MurNAc-pentapeptide-UDPGlcNAc GlcNAc transferase</fullName>
    </alternativeName>
</protein>
<dbReference type="HAMAP" id="MF_00033">
    <property type="entry name" value="MurG"/>
    <property type="match status" value="1"/>
</dbReference>
<feature type="domain" description="Glycosyl transferase family 28 C-terminal" evidence="12">
    <location>
        <begin position="172"/>
        <end position="322"/>
    </location>
</feature>
<feature type="binding site" evidence="10">
    <location>
        <position position="178"/>
    </location>
    <ligand>
        <name>UDP-N-acetyl-alpha-D-glucosamine</name>
        <dbReference type="ChEBI" id="CHEBI:57705"/>
    </ligand>
</feature>
<reference evidence="13" key="1">
    <citation type="submission" date="2019-08" db="EMBL/GenBank/DDBJ databases">
        <title>Genomic characterization of a novel candidate phylum (ARYD3) from a high temperature, high salinity tertiary oil reservoir in north central Oklahoma, USA.</title>
        <authorList>
            <person name="Youssef N.H."/>
            <person name="Yadav A."/>
            <person name="Elshahed M.S."/>
        </authorList>
    </citation>
    <scope>NUCLEOTIDE SEQUENCE [LARGE SCALE GENOMIC DNA]</scope>
    <source>
        <strain evidence="13">ARYD3</strain>
    </source>
</reference>
<comment type="catalytic activity">
    <reaction evidence="10">
        <text>di-trans,octa-cis-undecaprenyl diphospho-N-acetyl-alpha-D-muramoyl-L-alanyl-D-glutamyl-meso-2,6-diaminopimeloyl-D-alanyl-D-alanine + UDP-N-acetyl-alpha-D-glucosamine = di-trans,octa-cis-undecaprenyl diphospho-[N-acetyl-alpha-D-glucosaminyl-(1-&gt;4)]-N-acetyl-alpha-D-muramoyl-L-alanyl-D-glutamyl-meso-2,6-diaminopimeloyl-D-alanyl-D-alanine + UDP + H(+)</text>
        <dbReference type="Rhea" id="RHEA:31227"/>
        <dbReference type="ChEBI" id="CHEBI:15378"/>
        <dbReference type="ChEBI" id="CHEBI:57705"/>
        <dbReference type="ChEBI" id="CHEBI:58223"/>
        <dbReference type="ChEBI" id="CHEBI:61387"/>
        <dbReference type="ChEBI" id="CHEBI:61388"/>
        <dbReference type="EC" id="2.4.1.227"/>
    </reaction>
</comment>
<keyword evidence="9 10" id="KW-0961">Cell wall biogenesis/degradation</keyword>
<keyword evidence="1 10" id="KW-1003">Cell membrane</keyword>
<dbReference type="UniPathway" id="UPA00219"/>
<comment type="similarity">
    <text evidence="10">Belongs to the glycosyltransferase 28 family. MurG subfamily.</text>
</comment>
<comment type="function">
    <text evidence="10">Cell wall formation. Catalyzes the transfer of a GlcNAc subunit on undecaprenyl-pyrophosphoryl-MurNAc-pentapeptide (lipid intermediate I) to form undecaprenyl-pyrophosphoryl-MurNAc-(pentapeptide)GlcNAc (lipid intermediate II).</text>
</comment>
<evidence type="ECO:0000256" key="6">
    <source>
        <dbReference type="ARBA" id="ARBA00022984"/>
    </source>
</evidence>
<dbReference type="GO" id="GO:0005975">
    <property type="term" value="P:carbohydrate metabolic process"/>
    <property type="evidence" value="ECO:0007669"/>
    <property type="project" value="InterPro"/>
</dbReference>
<comment type="pathway">
    <text evidence="10">Cell wall biogenesis; peptidoglycan biosynthesis.</text>
</comment>
<gene>
    <name evidence="10" type="primary">murG</name>
    <name evidence="13" type="ORF">FXF47_07850</name>
</gene>
<comment type="caution">
    <text evidence="13">The sequence shown here is derived from an EMBL/GenBank/DDBJ whole genome shotgun (WGS) entry which is preliminary data.</text>
</comment>
<feature type="binding site" evidence="10">
    <location>
        <position position="158"/>
    </location>
    <ligand>
        <name>UDP-N-acetyl-alpha-D-glucosamine</name>
        <dbReference type="ChEBI" id="CHEBI:57705"/>
    </ligand>
</feature>
<name>A0A5D0ME71_9BACT</name>
<sequence>MSICIVAGGTGGHIYPALTVAQFLDKKGLSIKWAGSNNRMESKLLSHYKIDFKGFDIYRHKENKLWIIRNILTMIKIYRYYRKNNINKIFTTGGYISFYFLAVARIMKIPFYIFEPNVIPGRVTKWFAKHAKKVFVGFKETKRYLDVDHIETTGIPVRKKIKYTSKRSRENILVFGGSQGARAINNAIKELINNGFLLNCNFNLFWITGKRDFNRLIKEFGKNEKVKLFDYVNSMDDIYKKTKLAITRAGAMTVAELIESKIPSILIPYPHAKDNHQMYNAKILEDSGCSIVLEEDENFIENLEKSIKFMLKEGNIEKFKKNIENMSFNSPEKRIYKEIA</sequence>
<dbReference type="GO" id="GO:0008360">
    <property type="term" value="P:regulation of cell shape"/>
    <property type="evidence" value="ECO:0007669"/>
    <property type="project" value="UniProtKB-KW"/>
</dbReference>
<dbReference type="Gene3D" id="3.40.50.2000">
    <property type="entry name" value="Glycogen Phosphorylase B"/>
    <property type="match status" value="2"/>
</dbReference>
<dbReference type="SUPFAM" id="SSF53756">
    <property type="entry name" value="UDP-Glycosyltransferase/glycogen phosphorylase"/>
    <property type="match status" value="1"/>
</dbReference>
<feature type="binding site" evidence="10">
    <location>
        <position position="117"/>
    </location>
    <ligand>
        <name>UDP-N-acetyl-alpha-D-glucosamine</name>
        <dbReference type="ChEBI" id="CHEBI:57705"/>
    </ligand>
</feature>
<comment type="subcellular location">
    <subcellularLocation>
        <location evidence="10">Cell membrane</location>
        <topology evidence="10">Peripheral membrane protein</topology>
        <orientation evidence="10">Cytoplasmic side</orientation>
    </subcellularLocation>
</comment>
<evidence type="ECO:0000313" key="13">
    <source>
        <dbReference type="EMBL" id="TYB30682.1"/>
    </source>
</evidence>
<evidence type="ECO:0000256" key="10">
    <source>
        <dbReference type="HAMAP-Rule" id="MF_00033"/>
    </source>
</evidence>
<feature type="domain" description="Glycosyltransferase family 28 N-terminal" evidence="11">
    <location>
        <begin position="3"/>
        <end position="135"/>
    </location>
</feature>
<evidence type="ECO:0000256" key="2">
    <source>
        <dbReference type="ARBA" id="ARBA00022618"/>
    </source>
</evidence>
<dbReference type="AlphaFoldDB" id="A0A5D0ME71"/>
<evidence type="ECO:0000256" key="7">
    <source>
        <dbReference type="ARBA" id="ARBA00023136"/>
    </source>
</evidence>
<dbReference type="GO" id="GO:0051301">
    <property type="term" value="P:cell division"/>
    <property type="evidence" value="ECO:0007669"/>
    <property type="project" value="UniProtKB-KW"/>
</dbReference>
<evidence type="ECO:0000259" key="11">
    <source>
        <dbReference type="Pfam" id="PF03033"/>
    </source>
</evidence>
<keyword evidence="14" id="KW-1185">Reference proteome</keyword>
<dbReference type="GO" id="GO:0051991">
    <property type="term" value="F:UDP-N-acetyl-D-glucosamine:N-acetylmuramoyl-L-alanyl-D-glutamyl-meso-2,6-diaminopimelyl-D-alanyl-D-alanine-diphosphoundecaprenol 4-beta-N-acetylglucosaminlytransferase activity"/>
    <property type="evidence" value="ECO:0007669"/>
    <property type="project" value="RHEA"/>
</dbReference>
<dbReference type="InterPro" id="IPR006009">
    <property type="entry name" value="GlcNAc_MurG"/>
</dbReference>
<accession>A0A5D0ME71</accession>
<evidence type="ECO:0000256" key="1">
    <source>
        <dbReference type="ARBA" id="ARBA00022475"/>
    </source>
</evidence>
<evidence type="ECO:0000256" key="5">
    <source>
        <dbReference type="ARBA" id="ARBA00022960"/>
    </source>
</evidence>
<dbReference type="InterPro" id="IPR007235">
    <property type="entry name" value="Glyco_trans_28_C"/>
</dbReference>
<evidence type="ECO:0000256" key="8">
    <source>
        <dbReference type="ARBA" id="ARBA00023306"/>
    </source>
</evidence>
<dbReference type="CDD" id="cd03785">
    <property type="entry name" value="GT28_MurG"/>
    <property type="match status" value="1"/>
</dbReference>
<evidence type="ECO:0000256" key="3">
    <source>
        <dbReference type="ARBA" id="ARBA00022676"/>
    </source>
</evidence>
<dbReference type="Proteomes" id="UP000324143">
    <property type="component" value="Unassembled WGS sequence"/>
</dbReference>
<dbReference type="EMBL" id="VSIX01000089">
    <property type="protein sequence ID" value="TYB30682.1"/>
    <property type="molecule type" value="Genomic_DNA"/>
</dbReference>
<keyword evidence="6 10" id="KW-0573">Peptidoglycan synthesis</keyword>
<dbReference type="GO" id="GO:0050511">
    <property type="term" value="F:undecaprenyldiphospho-muramoylpentapeptide beta-N-acetylglucosaminyltransferase activity"/>
    <property type="evidence" value="ECO:0007669"/>
    <property type="project" value="UniProtKB-UniRule"/>
</dbReference>
<keyword evidence="4 10" id="KW-0808">Transferase</keyword>
<dbReference type="GO" id="GO:0071555">
    <property type="term" value="P:cell wall organization"/>
    <property type="evidence" value="ECO:0007669"/>
    <property type="project" value="UniProtKB-KW"/>
</dbReference>
<keyword evidence="3 10" id="KW-0328">Glycosyltransferase</keyword>
<dbReference type="InterPro" id="IPR004276">
    <property type="entry name" value="GlycoTrans_28_N"/>
</dbReference>
<keyword evidence="7 10" id="KW-0472">Membrane</keyword>
<keyword evidence="5 10" id="KW-0133">Cell shape</keyword>
<organism evidence="13 14">
    <name type="scientific">Candidatus Mcinerneyibacterium aminivorans</name>
    <dbReference type="NCBI Taxonomy" id="2703815"/>
    <lineage>
        <taxon>Bacteria</taxon>
        <taxon>Candidatus Macinerneyibacteriota</taxon>
        <taxon>Candidatus Mcinerneyibacteria</taxon>
        <taxon>Candidatus Mcinerneyibacteriales</taxon>
        <taxon>Candidatus Mcinerneyibacteriaceae</taxon>
        <taxon>Candidatus Mcinerneyibacterium</taxon>
    </lineage>
</organism>
<dbReference type="EC" id="2.4.1.227" evidence="10"/>
<keyword evidence="8 10" id="KW-0131">Cell cycle</keyword>
<dbReference type="GO" id="GO:0009252">
    <property type="term" value="P:peptidoglycan biosynthetic process"/>
    <property type="evidence" value="ECO:0007669"/>
    <property type="project" value="UniProtKB-UniRule"/>
</dbReference>
<feature type="binding site" evidence="10">
    <location>
        <begin position="10"/>
        <end position="12"/>
    </location>
    <ligand>
        <name>UDP-N-acetyl-alpha-D-glucosamine</name>
        <dbReference type="ChEBI" id="CHEBI:57705"/>
    </ligand>
</feature>
<comment type="caution">
    <text evidence="10">Lacks conserved residue(s) required for the propagation of feature annotation.</text>
</comment>
<evidence type="ECO:0000259" key="12">
    <source>
        <dbReference type="Pfam" id="PF04101"/>
    </source>
</evidence>
<dbReference type="Pfam" id="PF03033">
    <property type="entry name" value="Glyco_transf_28"/>
    <property type="match status" value="1"/>
</dbReference>
<dbReference type="GO" id="GO:0005886">
    <property type="term" value="C:plasma membrane"/>
    <property type="evidence" value="ECO:0007669"/>
    <property type="project" value="UniProtKB-SubCell"/>
</dbReference>
<evidence type="ECO:0000256" key="9">
    <source>
        <dbReference type="ARBA" id="ARBA00023316"/>
    </source>
</evidence>
<feature type="binding site" evidence="10">
    <location>
        <position position="277"/>
    </location>
    <ligand>
        <name>UDP-N-acetyl-alpha-D-glucosamine</name>
        <dbReference type="ChEBI" id="CHEBI:57705"/>
    </ligand>
</feature>
<dbReference type="Pfam" id="PF04101">
    <property type="entry name" value="Glyco_tran_28_C"/>
    <property type="match status" value="1"/>
</dbReference>
<evidence type="ECO:0000256" key="4">
    <source>
        <dbReference type="ARBA" id="ARBA00022679"/>
    </source>
</evidence>
<dbReference type="PANTHER" id="PTHR21015">
    <property type="entry name" value="UDP-N-ACETYLGLUCOSAMINE--N-ACETYLMURAMYL-(PENTAPEPTIDE) PYROPHOSPHORYL-UNDECAPRENOL N-ACETYLGLUCOSAMINE TRANSFERASE 1"/>
    <property type="match status" value="1"/>
</dbReference>
<proteinExistence type="inferred from homology"/>
<evidence type="ECO:0000313" key="14">
    <source>
        <dbReference type="Proteomes" id="UP000324143"/>
    </source>
</evidence>